<dbReference type="Gene3D" id="3.30.70.330">
    <property type="match status" value="1"/>
</dbReference>
<dbReference type="Pfam" id="PF00076">
    <property type="entry name" value="RRM_1"/>
    <property type="match status" value="1"/>
</dbReference>
<dbReference type="Proteomes" id="UP001150062">
    <property type="component" value="Unassembled WGS sequence"/>
</dbReference>
<name>A0AAV7ZW63_9EUKA</name>
<comment type="caution">
    <text evidence="14">The sequence shown here is derived from an EMBL/GenBank/DDBJ whole genome shotgun (WGS) entry which is preliminary data.</text>
</comment>
<evidence type="ECO:0000256" key="12">
    <source>
        <dbReference type="SAM" id="MobiDB-lite"/>
    </source>
</evidence>
<keyword evidence="9 11" id="KW-0539">Nucleus</keyword>
<evidence type="ECO:0000259" key="13">
    <source>
        <dbReference type="PROSITE" id="PS50102"/>
    </source>
</evidence>
<evidence type="ECO:0000256" key="11">
    <source>
        <dbReference type="RuleBase" id="RU364036"/>
    </source>
</evidence>
<dbReference type="InterPro" id="IPR000504">
    <property type="entry name" value="RRM_dom"/>
</dbReference>
<evidence type="ECO:0000256" key="5">
    <source>
        <dbReference type="ARBA" id="ARBA00022664"/>
    </source>
</evidence>
<dbReference type="SUPFAM" id="SSF54928">
    <property type="entry name" value="RNA-binding domain, RBD"/>
    <property type="match status" value="1"/>
</dbReference>
<comment type="similarity">
    <text evidence="2 11">Belongs to the RRM NCBP2 family.</text>
</comment>
<comment type="subcellular location">
    <subcellularLocation>
        <location evidence="1 11">Nucleus</location>
    </subcellularLocation>
</comment>
<dbReference type="GO" id="GO:0005634">
    <property type="term" value="C:nucleus"/>
    <property type="evidence" value="ECO:0007669"/>
    <property type="project" value="UniProtKB-SubCell"/>
</dbReference>
<dbReference type="GO" id="GO:0006401">
    <property type="term" value="P:RNA catabolic process"/>
    <property type="evidence" value="ECO:0007669"/>
    <property type="project" value="UniProtKB-ARBA"/>
</dbReference>
<dbReference type="InterPro" id="IPR035979">
    <property type="entry name" value="RBD_domain_sf"/>
</dbReference>
<dbReference type="AlphaFoldDB" id="A0AAV7ZW63"/>
<evidence type="ECO:0000313" key="15">
    <source>
        <dbReference type="EMBL" id="KAJ6252591.1"/>
    </source>
</evidence>
<dbReference type="GO" id="GO:0051028">
    <property type="term" value="P:mRNA transport"/>
    <property type="evidence" value="ECO:0007669"/>
    <property type="project" value="UniProtKB-KW"/>
</dbReference>
<dbReference type="GO" id="GO:0045292">
    <property type="term" value="P:mRNA cis splicing, via spliceosome"/>
    <property type="evidence" value="ECO:0007669"/>
    <property type="project" value="InterPro"/>
</dbReference>
<feature type="compositionally biased region" description="Polar residues" evidence="12">
    <location>
        <begin position="144"/>
        <end position="158"/>
    </location>
</feature>
<evidence type="ECO:0000256" key="7">
    <source>
        <dbReference type="ARBA" id="ARBA00022884"/>
    </source>
</evidence>
<feature type="domain" description="RRM" evidence="13">
    <location>
        <begin position="35"/>
        <end position="113"/>
    </location>
</feature>
<dbReference type="PANTHER" id="PTHR18847">
    <property type="entry name" value="20 KD NUCLEAR CAP BINDING PROTEIN"/>
    <property type="match status" value="1"/>
</dbReference>
<reference evidence="15" key="1">
    <citation type="submission" date="2022-08" db="EMBL/GenBank/DDBJ databases">
        <title>Novel sulfate-reducing endosymbionts in the free-living metamonad Anaeramoeba.</title>
        <authorList>
            <person name="Jerlstrom-Hultqvist J."/>
            <person name="Cepicka I."/>
            <person name="Gallot-Lavallee L."/>
            <person name="Salas-Leiva D."/>
            <person name="Curtis B.A."/>
            <person name="Zahonova K."/>
            <person name="Pipaliya S."/>
            <person name="Dacks J."/>
            <person name="Roger A.J."/>
        </authorList>
    </citation>
    <scope>NUCLEOTIDE SEQUENCE</scope>
    <source>
        <strain evidence="15">Schooner1</strain>
    </source>
</reference>
<dbReference type="CDD" id="cd12240">
    <property type="entry name" value="RRM_NCBP2"/>
    <property type="match status" value="1"/>
</dbReference>
<evidence type="ECO:0000256" key="1">
    <source>
        <dbReference type="ARBA" id="ARBA00004123"/>
    </source>
</evidence>
<keyword evidence="4" id="KW-0813">Transport</keyword>
<dbReference type="Proteomes" id="UP001146793">
    <property type="component" value="Unassembled WGS sequence"/>
</dbReference>
<dbReference type="InterPro" id="IPR012677">
    <property type="entry name" value="Nucleotide-bd_a/b_plait_sf"/>
</dbReference>
<keyword evidence="8 11" id="KW-0508">mRNA splicing</keyword>
<dbReference type="InterPro" id="IPR027157">
    <property type="entry name" value="NCBP2"/>
</dbReference>
<keyword evidence="6" id="KW-0509">mRNA transport</keyword>
<evidence type="ECO:0000256" key="10">
    <source>
        <dbReference type="PROSITE-ProRule" id="PRU00176"/>
    </source>
</evidence>
<proteinExistence type="inferred from homology"/>
<dbReference type="PROSITE" id="PS50102">
    <property type="entry name" value="RRM"/>
    <property type="match status" value="1"/>
</dbReference>
<sequence length="204" mass="24442">MSHIFQKIEPKKPKYQDRSYKGTQEQRQKELSKSYTLYVGNFSFYTTEEQIYELFSTVGEVKRVIMGLNRNNKSPCGFCFVEYYTHENAVKCVNWLNKIRLDDRIISIDLDTGFIEGRQFGRGKAGGQVRDEFRTYYDPGRGGYNTNKDQPLNKSPGNSKRRNYTQRRYNRSQNRNDNNNRHNNRYNNRYNSYNERNPRFRDED</sequence>
<feature type="compositionally biased region" description="Basic residues" evidence="12">
    <location>
        <begin position="159"/>
        <end position="170"/>
    </location>
</feature>
<dbReference type="InterPro" id="IPR034148">
    <property type="entry name" value="NCBP2_RRM"/>
</dbReference>
<feature type="compositionally biased region" description="Low complexity" evidence="12">
    <location>
        <begin position="185"/>
        <end position="195"/>
    </location>
</feature>
<keyword evidence="17" id="KW-1185">Reference proteome</keyword>
<dbReference type="FunFam" id="3.30.70.330:FF:000538">
    <property type="entry name" value="Nuclear cap-binding protein subunit 2"/>
    <property type="match status" value="1"/>
</dbReference>
<reference evidence="14" key="2">
    <citation type="submission" date="2022-08" db="EMBL/GenBank/DDBJ databases">
        <title>Novel sulphate-reducing endosymbionts in the free-living metamonad Anaeramoeba.</title>
        <authorList>
            <person name="Jerlstrom-Hultqvist J."/>
            <person name="Cepicka I."/>
            <person name="Gallot-Lavallee L."/>
            <person name="Salas-Leiva D."/>
            <person name="Curtis B.A."/>
            <person name="Zahonova K."/>
            <person name="Pipaliya S."/>
            <person name="Dacks J."/>
            <person name="Roger A.J."/>
        </authorList>
    </citation>
    <scope>NUCLEOTIDE SEQUENCE</scope>
    <source>
        <strain evidence="14">Busselton2</strain>
    </source>
</reference>
<keyword evidence="7 10" id="KW-0694">RNA-binding</keyword>
<organism evidence="14 16">
    <name type="scientific">Anaeramoeba flamelloides</name>
    <dbReference type="NCBI Taxonomy" id="1746091"/>
    <lineage>
        <taxon>Eukaryota</taxon>
        <taxon>Metamonada</taxon>
        <taxon>Anaeramoebidae</taxon>
        <taxon>Anaeramoeba</taxon>
    </lineage>
</organism>
<evidence type="ECO:0000256" key="4">
    <source>
        <dbReference type="ARBA" id="ARBA00022448"/>
    </source>
</evidence>
<dbReference type="EMBL" id="JANTQA010000023">
    <property type="protein sequence ID" value="KAJ3444675.1"/>
    <property type="molecule type" value="Genomic_DNA"/>
</dbReference>
<evidence type="ECO:0000256" key="9">
    <source>
        <dbReference type="ARBA" id="ARBA00023242"/>
    </source>
</evidence>
<keyword evidence="5 11" id="KW-0507">mRNA processing</keyword>
<dbReference type="GO" id="GO:0000339">
    <property type="term" value="F:RNA cap binding"/>
    <property type="evidence" value="ECO:0007669"/>
    <property type="project" value="InterPro"/>
</dbReference>
<dbReference type="EMBL" id="JAOAOG010000042">
    <property type="protein sequence ID" value="KAJ6252591.1"/>
    <property type="molecule type" value="Genomic_DNA"/>
</dbReference>
<evidence type="ECO:0000313" key="16">
    <source>
        <dbReference type="Proteomes" id="UP001146793"/>
    </source>
</evidence>
<evidence type="ECO:0000313" key="17">
    <source>
        <dbReference type="Proteomes" id="UP001150062"/>
    </source>
</evidence>
<gene>
    <name evidence="14" type="ORF">M0812_10534</name>
    <name evidence="15" type="ORF">M0813_14119</name>
</gene>
<accession>A0AAV7ZW63</accession>
<dbReference type="PANTHER" id="PTHR18847:SF0">
    <property type="entry name" value="NUCLEAR CAP-BINDING PROTEIN SUBUNIT 2"/>
    <property type="match status" value="1"/>
</dbReference>
<evidence type="ECO:0000256" key="3">
    <source>
        <dbReference type="ARBA" id="ARBA00019878"/>
    </source>
</evidence>
<evidence type="ECO:0000256" key="2">
    <source>
        <dbReference type="ARBA" id="ARBA00010725"/>
    </source>
</evidence>
<protein>
    <recommendedName>
        <fullName evidence="3 11">Nuclear cap-binding protein subunit 2</fullName>
    </recommendedName>
    <alternativeName>
        <fullName evidence="11">20 kDa nuclear cap-binding protein</fullName>
    </alternativeName>
</protein>
<evidence type="ECO:0000313" key="14">
    <source>
        <dbReference type="EMBL" id="KAJ3444675.1"/>
    </source>
</evidence>
<dbReference type="GO" id="GO:0005846">
    <property type="term" value="C:nuclear cap binding complex"/>
    <property type="evidence" value="ECO:0007669"/>
    <property type="project" value="InterPro"/>
</dbReference>
<feature type="region of interest" description="Disordered" evidence="12">
    <location>
        <begin position="134"/>
        <end position="204"/>
    </location>
</feature>
<evidence type="ECO:0000256" key="8">
    <source>
        <dbReference type="ARBA" id="ARBA00023187"/>
    </source>
</evidence>
<dbReference type="SMART" id="SM00360">
    <property type="entry name" value="RRM"/>
    <property type="match status" value="1"/>
</dbReference>
<evidence type="ECO:0000256" key="6">
    <source>
        <dbReference type="ARBA" id="ARBA00022816"/>
    </source>
</evidence>